<feature type="compositionally biased region" description="Low complexity" evidence="5">
    <location>
        <begin position="1163"/>
        <end position="1175"/>
    </location>
</feature>
<dbReference type="InterPro" id="IPR019787">
    <property type="entry name" value="Znf_PHD-finger"/>
</dbReference>
<gene>
    <name evidence="7" type="ORF">IAR55_000746</name>
</gene>
<sequence>MPRKLPPPAAVAPIEALSPPSPPSPIIQTLRKDWRWAAISQFMWTFSDAFGLVDWDIEALEADFDGEETALIPTLVAKLLFALTYNRQINRDNAFENLRKQFARRKPELICPLGTEDEPVEWATLGLGQKVGILHDLCEWQLEDPARFRGLLKSEDDAVSWRIDPVGWDKEGNTYWLFDDNRLWVQRLPPPPPRPAKKTSQKAKKGSNKRSRPSTTETPAPRKSHKRREPTLELTPSPPPARNEQTVLSGSRRRSQVAFYGNPTPTALALKQGTRGTPASANVGQSGSGSRSTRSGMRNGMQANGHTNGHAATPSKIGRSSSASQSTPLPLGTRVSRRLRNVDDEWQKIPDEWLAGDAELKAKGRGKGKRKERDGDEDSELSELTDEEEHEAIVRAIGARSGSVPDRSEHDIDVAKDDLRDKTVEQNETQEGRDHEKMDIDSVAAKEQPDADEGAIVKRAESQQEPDSAQISPGTSAPEANNHSSPSEAAPGVIAKTEAVPDLEAKVVSAEVPVDVKVDGQANAEDTDEVKIAAEDANTLPEGFVEWEAVCVTLYDWRTFPEQFAKSKDPDEKALYELLTEEVGPKVIEVLVEKEQERIKQELINNRKRSSRIATRELEKEELARREQAEREMEERMEKNRLEEQRKAREEAELLAREKAREERLKEREERAAAREEALAKKAEEEQKIKDKAERLREKRKRRREGEEVSSDEEDEGQQTGRTTGRASRTGTVTPSVGDGKAPGASAGEAWELNCEVCRKTGWNIDDDQDVVCCDECGRWQHVECHDRMDESQGRPKRNWDKVDFKCKECRHRAARKRQRLSGDSSSVSTTPHTNGHHASIPPQKQGRSQSSPHESQPHYFLMPGSAPGPQPVPNASRPTPPSLQPGQYFLPHPHPQRPSDQPAGYTVHYSPRQDSRPPASTTPVVGYPQHSPLASNGHQYAQGHPQHPVVQRQDPVYAHEQHTSPTNLPPIHALPRQSSLPPPSQRPSQLPSQQIRQNGPPPPMPYSPHPSLPTASSPYAAPPHASPHPHLPSSQHNIGFPDGRPYLPPPLISPQAHGGSIQLPPLRSSPIHRDQAQLAPGHSRPSPPHLLSHPHMSPGSGRALPQGGVVPPSPRSVPGNTLPPIAAIDFANGPGVNGHGHDKRTSEHPAARPVSVQQTPVQASQPFSSSSPASKDLPLQTSPARP</sequence>
<evidence type="ECO:0000259" key="6">
    <source>
        <dbReference type="PROSITE" id="PS50016"/>
    </source>
</evidence>
<dbReference type="InterPro" id="IPR028938">
    <property type="entry name" value="Rsf1-like"/>
</dbReference>
<feature type="region of interest" description="Disordered" evidence="5">
    <location>
        <begin position="813"/>
        <end position="1187"/>
    </location>
</feature>
<dbReference type="AlphaFoldDB" id="A0AAW0Z3U2"/>
<evidence type="ECO:0000256" key="4">
    <source>
        <dbReference type="PROSITE-ProRule" id="PRU00146"/>
    </source>
</evidence>
<evidence type="ECO:0000313" key="7">
    <source>
        <dbReference type="EMBL" id="KAK8865602.1"/>
    </source>
</evidence>
<feature type="compositionally biased region" description="Polar residues" evidence="5">
    <location>
        <begin position="822"/>
        <end position="834"/>
    </location>
</feature>
<reference evidence="7 8" key="1">
    <citation type="journal article" date="2024" name="bioRxiv">
        <title>Comparative genomics of Cryptococcus and Kwoniella reveals pathogenesis evolution and contrasting karyotype dynamics via intercentromeric recombination or chromosome fusion.</title>
        <authorList>
            <person name="Coelho M.A."/>
            <person name="David-Palma M."/>
            <person name="Shea T."/>
            <person name="Bowers K."/>
            <person name="McGinley-Smith S."/>
            <person name="Mohammad A.W."/>
            <person name="Gnirke A."/>
            <person name="Yurkov A.M."/>
            <person name="Nowrousian M."/>
            <person name="Sun S."/>
            <person name="Cuomo C.A."/>
            <person name="Heitman J."/>
        </authorList>
    </citation>
    <scope>NUCLEOTIDE SEQUENCE [LARGE SCALE GENOMIC DNA]</scope>
    <source>
        <strain evidence="7 8">CBS 13917</strain>
    </source>
</reference>
<feature type="compositionally biased region" description="Acidic residues" evidence="5">
    <location>
        <begin position="708"/>
        <end position="717"/>
    </location>
</feature>
<feature type="compositionally biased region" description="Basic and acidic residues" evidence="5">
    <location>
        <begin position="1140"/>
        <end position="1151"/>
    </location>
</feature>
<dbReference type="InterPro" id="IPR019786">
    <property type="entry name" value="Zinc_finger_PHD-type_CS"/>
</dbReference>
<keyword evidence="8" id="KW-1185">Reference proteome</keyword>
<dbReference type="SUPFAM" id="SSF57903">
    <property type="entry name" value="FYVE/PHD zinc finger"/>
    <property type="match status" value="1"/>
</dbReference>
<feature type="compositionally biased region" description="Pro residues" evidence="5">
    <location>
        <begin position="1021"/>
        <end position="1031"/>
    </location>
</feature>
<feature type="compositionally biased region" description="Polar residues" evidence="5">
    <location>
        <begin position="846"/>
        <end position="855"/>
    </location>
</feature>
<evidence type="ECO:0000256" key="1">
    <source>
        <dbReference type="ARBA" id="ARBA00022723"/>
    </source>
</evidence>
<feature type="compositionally biased region" description="Pro residues" evidence="5">
    <location>
        <begin position="867"/>
        <end position="884"/>
    </location>
</feature>
<proteinExistence type="predicted"/>
<dbReference type="KEGG" id="kne:92178006"/>
<dbReference type="PROSITE" id="PS50016">
    <property type="entry name" value="ZF_PHD_2"/>
    <property type="match status" value="1"/>
</dbReference>
<feature type="compositionally biased region" description="Pro residues" evidence="5">
    <location>
        <begin position="1000"/>
        <end position="1012"/>
    </location>
</feature>
<dbReference type="EMBL" id="JBCAWK010000002">
    <property type="protein sequence ID" value="KAK8865602.1"/>
    <property type="molecule type" value="Genomic_DNA"/>
</dbReference>
<organism evidence="7 8">
    <name type="scientific">Kwoniella newhampshirensis</name>
    <dbReference type="NCBI Taxonomy" id="1651941"/>
    <lineage>
        <taxon>Eukaryota</taxon>
        <taxon>Fungi</taxon>
        <taxon>Dikarya</taxon>
        <taxon>Basidiomycota</taxon>
        <taxon>Agaricomycotina</taxon>
        <taxon>Tremellomycetes</taxon>
        <taxon>Tremellales</taxon>
        <taxon>Cryptococcaceae</taxon>
        <taxon>Kwoniella</taxon>
    </lineage>
</organism>
<evidence type="ECO:0000256" key="5">
    <source>
        <dbReference type="SAM" id="MobiDB-lite"/>
    </source>
</evidence>
<feature type="compositionally biased region" description="Basic and acidic residues" evidence="5">
    <location>
        <begin position="406"/>
        <end position="440"/>
    </location>
</feature>
<feature type="compositionally biased region" description="Low complexity" evidence="5">
    <location>
        <begin position="284"/>
        <end position="300"/>
    </location>
</feature>
<dbReference type="SMART" id="SM00249">
    <property type="entry name" value="PHD"/>
    <property type="match status" value="1"/>
</dbReference>
<dbReference type="GeneID" id="92178006"/>
<dbReference type="InterPro" id="IPR001965">
    <property type="entry name" value="Znf_PHD"/>
</dbReference>
<feature type="region of interest" description="Disordered" evidence="5">
    <location>
        <begin position="620"/>
        <end position="747"/>
    </location>
</feature>
<dbReference type="InterPro" id="IPR013083">
    <property type="entry name" value="Znf_RING/FYVE/PHD"/>
</dbReference>
<dbReference type="PROSITE" id="PS01359">
    <property type="entry name" value="ZF_PHD_1"/>
    <property type="match status" value="1"/>
</dbReference>
<dbReference type="GO" id="GO:0006355">
    <property type="term" value="P:regulation of DNA-templated transcription"/>
    <property type="evidence" value="ECO:0007669"/>
    <property type="project" value="InterPro"/>
</dbReference>
<dbReference type="PANTHER" id="PTHR14296">
    <property type="entry name" value="REMODELING AND SPACING FACTOR 1"/>
    <property type="match status" value="1"/>
</dbReference>
<feature type="compositionally biased region" description="Polar residues" evidence="5">
    <location>
        <begin position="463"/>
        <end position="487"/>
    </location>
</feature>
<accession>A0AAW0Z3U2</accession>
<dbReference type="Pfam" id="PF00628">
    <property type="entry name" value="PHD"/>
    <property type="match status" value="1"/>
</dbReference>
<keyword evidence="1" id="KW-0479">Metal-binding</keyword>
<feature type="compositionally biased region" description="Basic and acidic residues" evidence="5">
    <location>
        <begin position="340"/>
        <end position="351"/>
    </location>
</feature>
<feature type="compositionally biased region" description="Acidic residues" evidence="5">
    <location>
        <begin position="375"/>
        <end position="390"/>
    </location>
</feature>
<evidence type="ECO:0000313" key="8">
    <source>
        <dbReference type="Proteomes" id="UP001388673"/>
    </source>
</evidence>
<dbReference type="GO" id="GO:0031213">
    <property type="term" value="C:RSF complex"/>
    <property type="evidence" value="ECO:0007669"/>
    <property type="project" value="InterPro"/>
</dbReference>
<dbReference type="InterPro" id="IPR011011">
    <property type="entry name" value="Znf_FYVE_PHD"/>
</dbReference>
<feature type="region of interest" description="Disordered" evidence="5">
    <location>
        <begin position="186"/>
        <end position="254"/>
    </location>
</feature>
<feature type="compositionally biased region" description="Low complexity" evidence="5">
    <location>
        <begin position="1081"/>
        <end position="1111"/>
    </location>
</feature>
<feature type="domain" description="PHD-type" evidence="6">
    <location>
        <begin position="752"/>
        <end position="813"/>
    </location>
</feature>
<dbReference type="GO" id="GO:0008270">
    <property type="term" value="F:zinc ion binding"/>
    <property type="evidence" value="ECO:0007669"/>
    <property type="project" value="UniProtKB-KW"/>
</dbReference>
<feature type="compositionally biased region" description="Polar residues" evidence="5">
    <location>
        <begin position="274"/>
        <end position="283"/>
    </location>
</feature>
<dbReference type="Gene3D" id="3.30.40.10">
    <property type="entry name" value="Zinc/RING finger domain, C3HC4 (zinc finger)"/>
    <property type="match status" value="1"/>
</dbReference>
<dbReference type="Proteomes" id="UP001388673">
    <property type="component" value="Unassembled WGS sequence"/>
</dbReference>
<comment type="caution">
    <text evidence="7">The sequence shown here is derived from an EMBL/GenBank/DDBJ whole genome shotgun (WGS) entry which is preliminary data.</text>
</comment>
<keyword evidence="2 4" id="KW-0863">Zinc-finger</keyword>
<dbReference type="RefSeq" id="XP_066805081.1">
    <property type="nucleotide sequence ID" value="XM_066943880.1"/>
</dbReference>
<feature type="compositionally biased region" description="Low complexity" evidence="5">
    <location>
        <begin position="987"/>
        <end position="998"/>
    </location>
</feature>
<feature type="compositionally biased region" description="Polar residues" evidence="5">
    <location>
        <begin position="318"/>
        <end position="328"/>
    </location>
</feature>
<feature type="compositionally biased region" description="Low complexity" evidence="5">
    <location>
        <begin position="718"/>
        <end position="734"/>
    </location>
</feature>
<feature type="compositionally biased region" description="Basic residues" evidence="5">
    <location>
        <begin position="195"/>
        <end position="212"/>
    </location>
</feature>
<protein>
    <recommendedName>
        <fullName evidence="6">PHD-type domain-containing protein</fullName>
    </recommendedName>
</protein>
<dbReference type="PANTHER" id="PTHR14296:SF3">
    <property type="entry name" value="DIKAR, ISOFORM F"/>
    <property type="match status" value="1"/>
</dbReference>
<feature type="region of interest" description="Disordered" evidence="5">
    <location>
        <begin position="266"/>
        <end position="497"/>
    </location>
</feature>
<feature type="compositionally biased region" description="Basic and acidic residues" evidence="5">
    <location>
        <begin position="620"/>
        <end position="697"/>
    </location>
</feature>
<keyword evidence="3" id="KW-0862">Zinc</keyword>
<evidence type="ECO:0000256" key="3">
    <source>
        <dbReference type="ARBA" id="ARBA00022833"/>
    </source>
</evidence>
<name>A0AAW0Z3U2_9TREE</name>
<evidence type="ECO:0000256" key="2">
    <source>
        <dbReference type="ARBA" id="ARBA00022771"/>
    </source>
</evidence>